<evidence type="ECO:0000256" key="1">
    <source>
        <dbReference type="SAM" id="MobiDB-lite"/>
    </source>
</evidence>
<dbReference type="RefSeq" id="WP_201952464.1">
    <property type="nucleotide sequence ID" value="NZ_JAERRJ010000010.1"/>
</dbReference>
<accession>A0ABS1MCT9</accession>
<dbReference type="EMBL" id="JAERRJ010000010">
    <property type="protein sequence ID" value="MBL1078064.1"/>
    <property type="molecule type" value="Genomic_DNA"/>
</dbReference>
<dbReference type="Proteomes" id="UP000602198">
    <property type="component" value="Unassembled WGS sequence"/>
</dbReference>
<organism evidence="2 3">
    <name type="scientific">Nocardia acididurans</name>
    <dbReference type="NCBI Taxonomy" id="2802282"/>
    <lineage>
        <taxon>Bacteria</taxon>
        <taxon>Bacillati</taxon>
        <taxon>Actinomycetota</taxon>
        <taxon>Actinomycetes</taxon>
        <taxon>Mycobacteriales</taxon>
        <taxon>Nocardiaceae</taxon>
        <taxon>Nocardia</taxon>
    </lineage>
</organism>
<keyword evidence="3" id="KW-1185">Reference proteome</keyword>
<comment type="caution">
    <text evidence="2">The sequence shown here is derived from an EMBL/GenBank/DDBJ whole genome shotgun (WGS) entry which is preliminary data.</text>
</comment>
<feature type="compositionally biased region" description="Pro residues" evidence="1">
    <location>
        <begin position="56"/>
        <end position="66"/>
    </location>
</feature>
<reference evidence="2 3" key="1">
    <citation type="submission" date="2021-01" db="EMBL/GenBank/DDBJ databases">
        <title>WGS of actinomycetes isolated from Thailand.</title>
        <authorList>
            <person name="Thawai C."/>
        </authorList>
    </citation>
    <scope>NUCLEOTIDE SEQUENCE [LARGE SCALE GENOMIC DNA]</scope>
    <source>
        <strain evidence="2 3">LPG 2</strain>
    </source>
</reference>
<sequence length="142" mass="14136">MSVLPRAVAPPATPEVAAAVAALLADATTTPEAAAPKRLLGPQGIGSASLLIELPAPAPQDPPPVAPQTAAPVAPSPEPAPQSLSTAASVSRIPRGPTGIGTDAARAARLRPSGSAADSTAAPRIPTRQRRTSVTSALRRRT</sequence>
<protein>
    <submittedName>
        <fullName evidence="2">Uncharacterized protein</fullName>
    </submittedName>
</protein>
<name>A0ABS1MCT9_9NOCA</name>
<evidence type="ECO:0000313" key="2">
    <source>
        <dbReference type="EMBL" id="MBL1078064.1"/>
    </source>
</evidence>
<feature type="region of interest" description="Disordered" evidence="1">
    <location>
        <begin position="51"/>
        <end position="142"/>
    </location>
</feature>
<proteinExistence type="predicted"/>
<evidence type="ECO:0000313" key="3">
    <source>
        <dbReference type="Proteomes" id="UP000602198"/>
    </source>
</evidence>
<gene>
    <name evidence="2" type="ORF">JK358_27030</name>
</gene>